<dbReference type="Proteomes" id="UP000054270">
    <property type="component" value="Unassembled WGS sequence"/>
</dbReference>
<evidence type="ECO:0000256" key="2">
    <source>
        <dbReference type="ARBA" id="ARBA00022723"/>
    </source>
</evidence>
<dbReference type="SMART" id="SM00184">
    <property type="entry name" value="RING"/>
    <property type="match status" value="1"/>
</dbReference>
<dbReference type="GO" id="GO:0061630">
    <property type="term" value="F:ubiquitin protein ligase activity"/>
    <property type="evidence" value="ECO:0007669"/>
    <property type="project" value="InterPro"/>
</dbReference>
<dbReference type="Pfam" id="PF14608">
    <property type="entry name" value="zf-CCCH_2"/>
    <property type="match status" value="2"/>
</dbReference>
<dbReference type="EMBL" id="KN817542">
    <property type="protein sequence ID" value="KJA23618.1"/>
    <property type="molecule type" value="Genomic_DNA"/>
</dbReference>
<dbReference type="Pfam" id="PF18345">
    <property type="entry name" value="zf_CCCH_4"/>
    <property type="match status" value="1"/>
</dbReference>
<evidence type="ECO:0000313" key="9">
    <source>
        <dbReference type="EMBL" id="KJA23618.1"/>
    </source>
</evidence>
<feature type="zinc finger region" description="C3H1-type" evidence="5">
    <location>
        <begin position="192"/>
        <end position="225"/>
    </location>
</feature>
<dbReference type="InterPro" id="IPR017907">
    <property type="entry name" value="Znf_RING_CS"/>
</dbReference>
<evidence type="ECO:0000256" key="1">
    <source>
        <dbReference type="ARBA" id="ARBA00022679"/>
    </source>
</evidence>
<feature type="zinc finger region" description="C3H1-type" evidence="5">
    <location>
        <begin position="31"/>
        <end position="59"/>
    </location>
</feature>
<evidence type="ECO:0000259" key="7">
    <source>
        <dbReference type="PROSITE" id="PS50089"/>
    </source>
</evidence>
<keyword evidence="10" id="KW-1185">Reference proteome</keyword>
<keyword evidence="1" id="KW-0808">Transferase</keyword>
<dbReference type="SMART" id="SM00356">
    <property type="entry name" value="ZnF_C3H1"/>
    <property type="match status" value="3"/>
</dbReference>
<sequence>MDVLASPTSSTNLNPSTGSLTPSPATRPVTSKARGVCKYYTDPRGCYAKDQCKFLHSEPPKEGEEPALTPYDRSKTCKFYSQGYCRRGDECWFLHADAKGKGPLEEEDDLCSICFEKPTTYGLLTGCSHIFCTTCIKQWRDPSRKPIGVLDSGNTKRCPMCRAPSRFITPSSKFWPDGSTEKQKTVESYRESMARVQCRFFQKSIRKDRLICPFGNECFYQHKKPDGTIHLFRDGVEESMRVRSILFSPHIYVNAFYSRSDTVSGTTTAVDLP</sequence>
<dbReference type="Gene3D" id="3.30.40.10">
    <property type="entry name" value="Zinc/RING finger domain, C3HC4 (zinc finger)"/>
    <property type="match status" value="1"/>
</dbReference>
<feature type="compositionally biased region" description="Low complexity" evidence="6">
    <location>
        <begin position="1"/>
        <end position="21"/>
    </location>
</feature>
<dbReference type="InterPro" id="IPR036855">
    <property type="entry name" value="Znf_CCCH_sf"/>
</dbReference>
<dbReference type="InterPro" id="IPR018957">
    <property type="entry name" value="Znf_C3HC4_RING-type"/>
</dbReference>
<feature type="domain" description="C3H1-type" evidence="8">
    <location>
        <begin position="192"/>
        <end position="225"/>
    </location>
</feature>
<keyword evidence="2 5" id="KW-0479">Metal-binding</keyword>
<dbReference type="OrthoDB" id="250836at2759"/>
<dbReference type="OMA" id="ICRYYNT"/>
<proteinExistence type="predicted"/>
<organism evidence="9 10">
    <name type="scientific">Hypholoma sublateritium (strain FD-334 SS-4)</name>
    <dbReference type="NCBI Taxonomy" id="945553"/>
    <lineage>
        <taxon>Eukaryota</taxon>
        <taxon>Fungi</taxon>
        <taxon>Dikarya</taxon>
        <taxon>Basidiomycota</taxon>
        <taxon>Agaricomycotina</taxon>
        <taxon>Agaricomycetes</taxon>
        <taxon>Agaricomycetidae</taxon>
        <taxon>Agaricales</taxon>
        <taxon>Agaricineae</taxon>
        <taxon>Strophariaceae</taxon>
        <taxon>Hypholoma</taxon>
    </lineage>
</organism>
<feature type="domain" description="RING-type" evidence="7">
    <location>
        <begin position="111"/>
        <end position="162"/>
    </location>
</feature>
<dbReference type="GO" id="GO:0008270">
    <property type="term" value="F:zinc ion binding"/>
    <property type="evidence" value="ECO:0007669"/>
    <property type="project" value="UniProtKB-KW"/>
</dbReference>
<dbReference type="InterPro" id="IPR045072">
    <property type="entry name" value="MKRN-like"/>
</dbReference>
<dbReference type="PROSITE" id="PS00518">
    <property type="entry name" value="ZF_RING_1"/>
    <property type="match status" value="1"/>
</dbReference>
<dbReference type="STRING" id="945553.A0A0D2MIX7"/>
<dbReference type="PROSITE" id="PS50089">
    <property type="entry name" value="ZF_RING_2"/>
    <property type="match status" value="1"/>
</dbReference>
<protein>
    <recommendedName>
        <fullName evidence="11">RING-type E3 ubiquitin transferase</fullName>
    </recommendedName>
</protein>
<evidence type="ECO:0000256" key="4">
    <source>
        <dbReference type="ARBA" id="ARBA00022833"/>
    </source>
</evidence>
<dbReference type="SUPFAM" id="SSF90229">
    <property type="entry name" value="CCCH zinc finger"/>
    <property type="match status" value="2"/>
</dbReference>
<evidence type="ECO:0000313" key="10">
    <source>
        <dbReference type="Proteomes" id="UP000054270"/>
    </source>
</evidence>
<dbReference type="PANTHER" id="PTHR11224">
    <property type="entry name" value="MAKORIN-RELATED"/>
    <property type="match status" value="1"/>
</dbReference>
<dbReference type="Pfam" id="PF00097">
    <property type="entry name" value="zf-C3HC4"/>
    <property type="match status" value="1"/>
</dbReference>
<dbReference type="InterPro" id="IPR000571">
    <property type="entry name" value="Znf_CCCH"/>
</dbReference>
<feature type="domain" description="C3H1-type" evidence="8">
    <location>
        <begin position="71"/>
        <end position="98"/>
    </location>
</feature>
<dbReference type="GO" id="GO:0000209">
    <property type="term" value="P:protein polyubiquitination"/>
    <property type="evidence" value="ECO:0007669"/>
    <property type="project" value="InterPro"/>
</dbReference>
<keyword evidence="4 5" id="KW-0862">Zinc</keyword>
<gene>
    <name evidence="9" type="ORF">HYPSUDRAFT_137701</name>
</gene>
<dbReference type="InterPro" id="IPR001841">
    <property type="entry name" value="Znf_RING"/>
</dbReference>
<accession>A0A0D2MIX7</accession>
<dbReference type="SUPFAM" id="SSF57850">
    <property type="entry name" value="RING/U-box"/>
    <property type="match status" value="1"/>
</dbReference>
<evidence type="ECO:0000256" key="3">
    <source>
        <dbReference type="ARBA" id="ARBA00022771"/>
    </source>
</evidence>
<feature type="region of interest" description="Disordered" evidence="6">
    <location>
        <begin position="1"/>
        <end position="32"/>
    </location>
</feature>
<evidence type="ECO:0008006" key="11">
    <source>
        <dbReference type="Google" id="ProtNLM"/>
    </source>
</evidence>
<dbReference type="InterPro" id="IPR013083">
    <property type="entry name" value="Znf_RING/FYVE/PHD"/>
</dbReference>
<reference evidence="10" key="1">
    <citation type="submission" date="2014-04" db="EMBL/GenBank/DDBJ databases">
        <title>Evolutionary Origins and Diversification of the Mycorrhizal Mutualists.</title>
        <authorList>
            <consortium name="DOE Joint Genome Institute"/>
            <consortium name="Mycorrhizal Genomics Consortium"/>
            <person name="Kohler A."/>
            <person name="Kuo A."/>
            <person name="Nagy L.G."/>
            <person name="Floudas D."/>
            <person name="Copeland A."/>
            <person name="Barry K.W."/>
            <person name="Cichocki N."/>
            <person name="Veneault-Fourrey C."/>
            <person name="LaButti K."/>
            <person name="Lindquist E.A."/>
            <person name="Lipzen A."/>
            <person name="Lundell T."/>
            <person name="Morin E."/>
            <person name="Murat C."/>
            <person name="Riley R."/>
            <person name="Ohm R."/>
            <person name="Sun H."/>
            <person name="Tunlid A."/>
            <person name="Henrissat B."/>
            <person name="Grigoriev I.V."/>
            <person name="Hibbett D.S."/>
            <person name="Martin F."/>
        </authorList>
    </citation>
    <scope>NUCLEOTIDE SEQUENCE [LARGE SCALE GENOMIC DNA]</scope>
    <source>
        <strain evidence="10">FD-334 SS-4</strain>
    </source>
</reference>
<evidence type="ECO:0000256" key="5">
    <source>
        <dbReference type="PROSITE-ProRule" id="PRU00723"/>
    </source>
</evidence>
<feature type="domain" description="C3H1-type" evidence="8">
    <location>
        <begin position="31"/>
        <end position="59"/>
    </location>
</feature>
<evidence type="ECO:0000256" key="6">
    <source>
        <dbReference type="SAM" id="MobiDB-lite"/>
    </source>
</evidence>
<feature type="zinc finger region" description="C3H1-type" evidence="5">
    <location>
        <begin position="71"/>
        <end position="98"/>
    </location>
</feature>
<dbReference type="PROSITE" id="PS50103">
    <property type="entry name" value="ZF_C3H1"/>
    <property type="match status" value="3"/>
</dbReference>
<dbReference type="Gene3D" id="4.10.1000.10">
    <property type="entry name" value="Zinc finger, CCCH-type"/>
    <property type="match status" value="1"/>
</dbReference>
<dbReference type="PANTHER" id="PTHR11224:SF10">
    <property type="entry name" value="IP09428P-RELATED"/>
    <property type="match status" value="1"/>
</dbReference>
<dbReference type="AlphaFoldDB" id="A0A0D2MIX7"/>
<keyword evidence="3 5" id="KW-0863">Zinc-finger</keyword>
<name>A0A0D2MIX7_HYPSF</name>
<evidence type="ECO:0000259" key="8">
    <source>
        <dbReference type="PROSITE" id="PS50103"/>
    </source>
</evidence>